<accession>A0A6B9HDD2</accession>
<protein>
    <submittedName>
        <fullName evidence="1">Putative coat protein</fullName>
    </submittedName>
</protein>
<dbReference type="GO" id="GO:0019028">
    <property type="term" value="C:viral capsid"/>
    <property type="evidence" value="ECO:0007669"/>
    <property type="project" value="UniProtKB-KW"/>
</dbReference>
<proteinExistence type="predicted"/>
<evidence type="ECO:0000313" key="1">
    <source>
        <dbReference type="EMBL" id="QGY72633.1"/>
    </source>
</evidence>
<keyword evidence="1" id="KW-0946">Virion</keyword>
<name>A0A6B9HDD2_9VIRU</name>
<dbReference type="EMBL" id="MN545913">
    <property type="protein sequence ID" value="QGY72633.1"/>
    <property type="molecule type" value="Genomic_RNA"/>
</dbReference>
<reference evidence="1" key="1">
    <citation type="journal article" date="2020" name="Virus Evol.">
        <title>Analysis of the virome associated to grapevine downy mildew lesions reveals new mycovirus lineages.</title>
        <authorList>
            <person name="Chiapello M."/>
            <person name="Rodriguez-Romero J."/>
            <person name="Ayllon M.A."/>
            <person name="Turina M."/>
        </authorList>
    </citation>
    <scope>NUCLEOTIDE SEQUENCE</scope>
    <source>
        <strain evidence="1">DMG-C_DN25938</strain>
    </source>
</reference>
<dbReference type="SUPFAM" id="SSF82856">
    <property type="entry name" value="L-A virus major coat protein"/>
    <property type="match status" value="1"/>
</dbReference>
<keyword evidence="1" id="KW-0167">Capsid protein</keyword>
<sequence length="683" mass="75524">MLTEYINSIAKLGVGRAFEARFGDGRFTMVNKTMAHVKMGALTYSSNLELSTHFQVSGFKYSTVSPLAHNKFYGYNKRYLDEDGVYDPVRAIDEFSKTVPGLRLTKTDLVALANTSNVTDSHEAFIYTMLVSWYKARLYKDMNGKDDKIRIKHSGYSDSHVNLSMHGQTTEIETEVELGPLVEVTPDMLGWVQRGAENYWAKPYVLRYTSTNIPQTTFYLIHTLGSSGASALNVDIPVPALDAHETLLDGVGGMTYGAFDESAIPWGKPEVLWLWIMDYVRLNRVEQAFAAALELLGSIAAQPTPSYQESVHWDKAVLTVNLARFSPTRARIPSNLLGEPNVYDLNASALTMDSNIAPQNFLAISSVLNYISWVGLYGLIDNFATDLSDWRAAFVSHSDELGILNTVDARAALISLVTGKEIITCMSRNCYLSYDLTAMANSNIILAASVNEPDYDPIIRLDTVPAYVSGSLILGAVACDIDSLAHLHSTQTFEVDRYGTASVQDAIKIANVYRLFGHQVTLTHERSGEVFPVYANTSDAVIASYEVLARTRPFDKLMIRDSEARAGRHDMIPSASGLFQYGLCHITVEMPKLDITAWKNRSNVYRPTVILSSRRKAVVFKVANTSEFTQTKFMVSNKRDVARQDFYDAQVEPAPSIPVAGPQAAVMQTMEAGAEADPAETAE</sequence>
<organism evidence="1">
    <name type="scientific">Plasmopara viticola lesion associated toti 4</name>
    <dbReference type="NCBI Taxonomy" id="2689135"/>
    <lineage>
        <taxon>Viruses</taxon>
        <taxon>Riboviria</taxon>
        <taxon>Orthornavirae</taxon>
        <taxon>Duplornaviricota</taxon>
        <taxon>Chrymotiviricetes</taxon>
        <taxon>Ghabrivirales</taxon>
        <taxon>Totiviridae</taxon>
    </lineage>
</organism>
<dbReference type="InterPro" id="IPR036332">
    <property type="entry name" value="Major_coat_LA-virus_sf"/>
</dbReference>
<dbReference type="Gene3D" id="3.90.1840.10">
    <property type="entry name" value="Major capsid protein"/>
    <property type="match status" value="1"/>
</dbReference>